<proteinExistence type="predicted"/>
<keyword evidence="3" id="KW-1185">Reference proteome</keyword>
<dbReference type="Proteomes" id="UP000450000">
    <property type="component" value="Unassembled WGS sequence"/>
</dbReference>
<dbReference type="RefSeq" id="WP_153469106.1">
    <property type="nucleotide sequence ID" value="NZ_WBOF01000003.1"/>
</dbReference>
<evidence type="ECO:0000313" key="2">
    <source>
        <dbReference type="EMBL" id="MQS17119.1"/>
    </source>
</evidence>
<dbReference type="OrthoDB" id="4261629at2"/>
<feature type="region of interest" description="Disordered" evidence="1">
    <location>
        <begin position="1"/>
        <end position="28"/>
    </location>
</feature>
<comment type="caution">
    <text evidence="2">The sequence shown here is derived from an EMBL/GenBank/DDBJ whole genome shotgun (WGS) entry which is preliminary data.</text>
</comment>
<sequence>MLKHLPPAQEPTGAPSTGSASYSTEATPRPIVIKCMGRRYRATGADGTLTITDVTDITRPVPLGTAHPDGAGTWQVRTARRSCRTPARDLPDAIALLHEIAWPTRTLWPQAPS</sequence>
<gene>
    <name evidence="2" type="ORF">F7Q99_34280</name>
</gene>
<dbReference type="AlphaFoldDB" id="A0A6N7L325"/>
<reference evidence="2 3" key="1">
    <citation type="submission" date="2019-09" db="EMBL/GenBank/DDBJ databases">
        <title>Genome Sequences of Streptomyces kaniharaensis ATCC 21070.</title>
        <authorList>
            <person name="Zhu W."/>
            <person name="De Crecy-Lagard V."/>
            <person name="Richards N.G."/>
        </authorList>
    </citation>
    <scope>NUCLEOTIDE SEQUENCE [LARGE SCALE GENOMIC DNA]</scope>
    <source>
        <strain evidence="2 3">SF-557</strain>
    </source>
</reference>
<feature type="compositionally biased region" description="Polar residues" evidence="1">
    <location>
        <begin position="14"/>
        <end position="26"/>
    </location>
</feature>
<protein>
    <submittedName>
        <fullName evidence="2">Uncharacterized protein</fullName>
    </submittedName>
</protein>
<evidence type="ECO:0000313" key="3">
    <source>
        <dbReference type="Proteomes" id="UP000450000"/>
    </source>
</evidence>
<name>A0A6N7L325_9ACTN</name>
<organism evidence="2 3">
    <name type="scientific">Streptomyces kaniharaensis</name>
    <dbReference type="NCBI Taxonomy" id="212423"/>
    <lineage>
        <taxon>Bacteria</taxon>
        <taxon>Bacillati</taxon>
        <taxon>Actinomycetota</taxon>
        <taxon>Actinomycetes</taxon>
        <taxon>Kitasatosporales</taxon>
        <taxon>Streptomycetaceae</taxon>
        <taxon>Streptomyces</taxon>
    </lineage>
</organism>
<accession>A0A6N7L325</accession>
<dbReference type="EMBL" id="WBOF01000003">
    <property type="protein sequence ID" value="MQS17119.1"/>
    <property type="molecule type" value="Genomic_DNA"/>
</dbReference>
<evidence type="ECO:0000256" key="1">
    <source>
        <dbReference type="SAM" id="MobiDB-lite"/>
    </source>
</evidence>